<dbReference type="PROSITE" id="PS50905">
    <property type="entry name" value="FERRITIN_LIKE"/>
    <property type="match status" value="1"/>
</dbReference>
<comment type="subcellular location">
    <subcellularLocation>
        <location evidence="9">Autolysosome</location>
    </subcellularLocation>
    <subcellularLocation>
        <location evidence="1">Cytoplasm</location>
    </subcellularLocation>
</comment>
<comment type="caution">
    <text evidence="16">The sequence shown here is derived from an EMBL/GenBank/DDBJ whole genome shotgun (WGS) entry which is preliminary data.</text>
</comment>
<dbReference type="EMBL" id="JWIN03000020">
    <property type="protein sequence ID" value="KAB1261401.1"/>
    <property type="molecule type" value="Genomic_DNA"/>
</dbReference>
<evidence type="ECO:0000256" key="13">
    <source>
        <dbReference type="RuleBase" id="RU361145"/>
    </source>
</evidence>
<reference evidence="16 17" key="1">
    <citation type="journal article" date="2019" name="Mol. Ecol. Resour.">
        <title>Improving Illumina assemblies with Hi-C and long reads: an example with the North African dromedary.</title>
        <authorList>
            <person name="Elbers J.P."/>
            <person name="Rogers M.F."/>
            <person name="Perelman P.L."/>
            <person name="Proskuryakova A.A."/>
            <person name="Serdyukova N.A."/>
            <person name="Johnson W.E."/>
            <person name="Horin P."/>
            <person name="Corander J."/>
            <person name="Murphy D."/>
            <person name="Burger P.A."/>
        </authorList>
    </citation>
    <scope>NUCLEOTIDE SEQUENCE [LARGE SCALE GENOMIC DNA]</scope>
    <source>
        <strain evidence="16">Drom800</strain>
        <tissue evidence="16">Blood</tissue>
    </source>
</reference>
<evidence type="ECO:0000256" key="6">
    <source>
        <dbReference type="ARBA" id="ARBA00023004"/>
    </source>
</evidence>
<keyword evidence="17" id="KW-1185">Reference proteome</keyword>
<dbReference type="GO" id="GO:0008199">
    <property type="term" value="F:ferric iron binding"/>
    <property type="evidence" value="ECO:0007669"/>
    <property type="project" value="InterPro"/>
</dbReference>
<evidence type="ECO:0000313" key="17">
    <source>
        <dbReference type="Proteomes" id="UP000299084"/>
    </source>
</evidence>
<keyword evidence="4" id="KW-0963">Cytoplasm</keyword>
<protein>
    <recommendedName>
        <fullName evidence="13">Ferritin</fullName>
    </recommendedName>
</protein>
<evidence type="ECO:0000313" key="16">
    <source>
        <dbReference type="EMBL" id="KAB1261401.1"/>
    </source>
</evidence>
<dbReference type="PANTHER" id="PTHR11431:SF47">
    <property type="entry name" value="FERRITIN LIGHT CHAIN"/>
    <property type="match status" value="1"/>
</dbReference>
<keyword evidence="7" id="KW-0458">Lysosome</keyword>
<feature type="domain" description="Ferritin-like diiron" evidence="15">
    <location>
        <begin position="7"/>
        <end position="156"/>
    </location>
</feature>
<evidence type="ECO:0000256" key="12">
    <source>
        <dbReference type="PIRSR" id="PIRSR601519-1"/>
    </source>
</evidence>
<evidence type="ECO:0000256" key="7">
    <source>
        <dbReference type="ARBA" id="ARBA00023228"/>
    </source>
</evidence>
<dbReference type="InterPro" id="IPR012347">
    <property type="entry name" value="Ferritin-like"/>
</dbReference>
<comment type="function">
    <text evidence="10">Stores iron in a soluble, non-toxic, readily available form. Important for iron homeostasis. Iron is taken up in the ferrous form and deposited as ferric hydroxides after oxidation. Also plays a role in delivery of iron to cells. Mediates iron uptake in capsule cells of the developing kidney. Delivery to lysosomes by the cargo receptor NCOA4 for autophagic degradation and release or iron.</text>
</comment>
<dbReference type="InterPro" id="IPR008331">
    <property type="entry name" value="Ferritin_DPS_dom"/>
</dbReference>
<comment type="similarity">
    <text evidence="2 13">Belongs to the ferritin family.</text>
</comment>
<accession>A0A5N4CRC9</accession>
<dbReference type="GO" id="GO:0006879">
    <property type="term" value="P:intracellular iron ion homeostasis"/>
    <property type="evidence" value="ECO:0007669"/>
    <property type="project" value="UniProtKB-KW"/>
</dbReference>
<evidence type="ECO:0000256" key="2">
    <source>
        <dbReference type="ARBA" id="ARBA00007513"/>
    </source>
</evidence>
<name>A0A5N4CRC9_CAMDR</name>
<evidence type="ECO:0000256" key="3">
    <source>
        <dbReference type="ARBA" id="ARBA00022434"/>
    </source>
</evidence>
<evidence type="ECO:0000256" key="11">
    <source>
        <dbReference type="ARBA" id="ARBA00047045"/>
    </source>
</evidence>
<dbReference type="GO" id="GO:0044754">
    <property type="term" value="C:autolysosome"/>
    <property type="evidence" value="ECO:0007669"/>
    <property type="project" value="UniProtKB-SubCell"/>
</dbReference>
<evidence type="ECO:0000256" key="14">
    <source>
        <dbReference type="SAM" id="MobiDB-lite"/>
    </source>
</evidence>
<dbReference type="InterPro" id="IPR009040">
    <property type="entry name" value="Ferritin-like_diiron"/>
</dbReference>
<sequence>MSSPIGQNYYTEVEAEVNLLVNMRLQASNTYLSLGFYFQHEVSVALEGGGYFFSELVEKCEGTQRLMKMQNQRSGLAVFQNMQKLSQDEWGKTQDATEAAGLLEKNLNQALLDLPALGSARADPQLRDFRESHFLDEEVKLIKKMGDHLTRPPQAGWSPGWAGPVSLPKAHPQARLEPLQPSGL</sequence>
<dbReference type="Proteomes" id="UP000299084">
    <property type="component" value="Unassembled WGS sequence"/>
</dbReference>
<dbReference type="InterPro" id="IPR009078">
    <property type="entry name" value="Ferritin-like_SF"/>
</dbReference>
<proteinExistence type="inferred from homology"/>
<dbReference type="Pfam" id="PF00210">
    <property type="entry name" value="Ferritin"/>
    <property type="match status" value="1"/>
</dbReference>
<gene>
    <name evidence="16" type="ORF">Cadr_000021931</name>
</gene>
<keyword evidence="5 12" id="KW-0479">Metal-binding</keyword>
<evidence type="ECO:0000256" key="5">
    <source>
        <dbReference type="ARBA" id="ARBA00022723"/>
    </source>
</evidence>
<dbReference type="PANTHER" id="PTHR11431">
    <property type="entry name" value="FERRITIN"/>
    <property type="match status" value="1"/>
</dbReference>
<keyword evidence="8" id="KW-0968">Cytoplasmic vesicle</keyword>
<dbReference type="GO" id="GO:0006826">
    <property type="term" value="P:iron ion transport"/>
    <property type="evidence" value="ECO:0007669"/>
    <property type="project" value="InterPro"/>
</dbReference>
<evidence type="ECO:0000256" key="10">
    <source>
        <dbReference type="ARBA" id="ARBA00045578"/>
    </source>
</evidence>
<dbReference type="Gene3D" id="1.20.1260.10">
    <property type="match status" value="1"/>
</dbReference>
<evidence type="ECO:0000256" key="8">
    <source>
        <dbReference type="ARBA" id="ARBA00023329"/>
    </source>
</evidence>
<dbReference type="AlphaFoldDB" id="A0A5N4CRC9"/>
<dbReference type="InterPro" id="IPR001519">
    <property type="entry name" value="Ferritin"/>
</dbReference>
<dbReference type="FunFam" id="1.20.1260.10:FF:000009">
    <property type="entry name" value="Ferritin light chain"/>
    <property type="match status" value="1"/>
</dbReference>
<evidence type="ECO:0000259" key="15">
    <source>
        <dbReference type="PROSITE" id="PS50905"/>
    </source>
</evidence>
<dbReference type="GO" id="GO:0008198">
    <property type="term" value="F:ferrous iron binding"/>
    <property type="evidence" value="ECO:0007669"/>
    <property type="project" value="TreeGrafter"/>
</dbReference>
<evidence type="ECO:0000256" key="1">
    <source>
        <dbReference type="ARBA" id="ARBA00004496"/>
    </source>
</evidence>
<organism evidence="16 17">
    <name type="scientific">Camelus dromedarius</name>
    <name type="common">Dromedary</name>
    <name type="synonym">Arabian camel</name>
    <dbReference type="NCBI Taxonomy" id="9838"/>
    <lineage>
        <taxon>Eukaryota</taxon>
        <taxon>Metazoa</taxon>
        <taxon>Chordata</taxon>
        <taxon>Craniata</taxon>
        <taxon>Vertebrata</taxon>
        <taxon>Euteleostomi</taxon>
        <taxon>Mammalia</taxon>
        <taxon>Eutheria</taxon>
        <taxon>Laurasiatheria</taxon>
        <taxon>Artiodactyla</taxon>
        <taxon>Tylopoda</taxon>
        <taxon>Camelidae</taxon>
        <taxon>Camelus</taxon>
    </lineage>
</organism>
<dbReference type="GO" id="GO:0031410">
    <property type="term" value="C:cytoplasmic vesicle"/>
    <property type="evidence" value="ECO:0007669"/>
    <property type="project" value="UniProtKB-KW"/>
</dbReference>
<evidence type="ECO:0000256" key="4">
    <source>
        <dbReference type="ARBA" id="ARBA00022490"/>
    </source>
</evidence>
<dbReference type="SUPFAM" id="SSF47240">
    <property type="entry name" value="Ferritin-like"/>
    <property type="match status" value="1"/>
</dbReference>
<feature type="region of interest" description="Disordered" evidence="14">
    <location>
        <begin position="150"/>
        <end position="184"/>
    </location>
</feature>
<keyword evidence="6 12" id="KW-0408">Iron</keyword>
<evidence type="ECO:0000256" key="9">
    <source>
        <dbReference type="ARBA" id="ARBA00044942"/>
    </source>
</evidence>
<comment type="subunit">
    <text evidence="11">Oligomer of 24 subunits. There are two types of subunits: L (light) chain and H (heavy) chain. The major chain can be light or heavy, depending on the species and tissue type. The functional molecule forms a roughly spherical shell with a diameter of 12 nm and contains a central cavity into which the insoluble mineral iron core is deposited. Interacts with NCOA4.</text>
</comment>
<keyword evidence="3 13" id="KW-0409">Iron storage</keyword>
<feature type="binding site" evidence="12">
    <location>
        <position position="104"/>
    </location>
    <ligand>
        <name>Fe cation</name>
        <dbReference type="ChEBI" id="CHEBI:24875"/>
        <label>1</label>
    </ligand>
</feature>